<keyword evidence="3" id="KW-1185">Reference proteome</keyword>
<dbReference type="HOGENOM" id="CLU_3260487_0_0_1"/>
<feature type="compositionally biased region" description="Basic and acidic residues" evidence="1">
    <location>
        <begin position="19"/>
        <end position="36"/>
    </location>
</feature>
<dbReference type="EMBL" id="CAGA01000041">
    <property type="protein sequence ID" value="CCE32421.1"/>
    <property type="molecule type" value="Genomic_DNA"/>
</dbReference>
<name>M1W351_CLAP2</name>
<dbReference type="AlphaFoldDB" id="M1W351"/>
<protein>
    <submittedName>
        <fullName evidence="2">Uncharacterized protein</fullName>
    </submittedName>
</protein>
<proteinExistence type="predicted"/>
<dbReference type="VEuPathDB" id="FungiDB:CPUR_06281"/>
<evidence type="ECO:0000313" key="2">
    <source>
        <dbReference type="EMBL" id="CCE32421.1"/>
    </source>
</evidence>
<evidence type="ECO:0000313" key="3">
    <source>
        <dbReference type="Proteomes" id="UP000016801"/>
    </source>
</evidence>
<evidence type="ECO:0000256" key="1">
    <source>
        <dbReference type="SAM" id="MobiDB-lite"/>
    </source>
</evidence>
<gene>
    <name evidence="2" type="ORF">CPUR_06281</name>
</gene>
<comment type="caution">
    <text evidence="2">The sequence shown here is derived from an EMBL/GenBank/DDBJ whole genome shotgun (WGS) entry which is preliminary data.</text>
</comment>
<organism evidence="2 3">
    <name type="scientific">Claviceps purpurea (strain 20.1)</name>
    <name type="common">Ergot fungus</name>
    <name type="synonym">Sphacelia segetum</name>
    <dbReference type="NCBI Taxonomy" id="1111077"/>
    <lineage>
        <taxon>Eukaryota</taxon>
        <taxon>Fungi</taxon>
        <taxon>Dikarya</taxon>
        <taxon>Ascomycota</taxon>
        <taxon>Pezizomycotina</taxon>
        <taxon>Sordariomycetes</taxon>
        <taxon>Hypocreomycetidae</taxon>
        <taxon>Hypocreales</taxon>
        <taxon>Clavicipitaceae</taxon>
        <taxon>Claviceps</taxon>
    </lineage>
</organism>
<dbReference type="Proteomes" id="UP000016801">
    <property type="component" value="Unassembled WGS sequence"/>
</dbReference>
<sequence>MRLTCGWSMGHGAPIIFTEKLDQRKWQETSETKDNDGESSPP</sequence>
<reference evidence="2 3" key="1">
    <citation type="journal article" date="2013" name="PLoS Genet.">
        <title>Plant-symbiotic fungi as chemical engineers: Multi-genome analysis of the Clavicipitaceae reveals dynamics of alkaloid loci.</title>
        <authorList>
            <person name="Schardl C.L."/>
            <person name="Young C.A."/>
            <person name="Hesse U."/>
            <person name="Amyotte S.G."/>
            <person name="Andreeva K."/>
            <person name="Calie P.J."/>
            <person name="Fleetwood D.J."/>
            <person name="Haws D.C."/>
            <person name="Moore N."/>
            <person name="Oeser B."/>
            <person name="Panaccione D.G."/>
            <person name="Schweri K.K."/>
            <person name="Voisey C.R."/>
            <person name="Farman M.L."/>
            <person name="Jaromczyk J.W."/>
            <person name="Roe B.A."/>
            <person name="O'Sullivan D.M."/>
            <person name="Scott B."/>
            <person name="Tudzynski P."/>
            <person name="An Z."/>
            <person name="Arnaoudova E.G."/>
            <person name="Bullock C.T."/>
            <person name="Charlton N.D."/>
            <person name="Chen L."/>
            <person name="Cox M."/>
            <person name="Dinkins R.D."/>
            <person name="Florea S."/>
            <person name="Glenn A.E."/>
            <person name="Gordon A."/>
            <person name="Gueldener U."/>
            <person name="Harris D.R."/>
            <person name="Hollin W."/>
            <person name="Jaromczyk J."/>
            <person name="Johnson R.D."/>
            <person name="Khan A.K."/>
            <person name="Leistner E."/>
            <person name="Leuchtmann A."/>
            <person name="Li C."/>
            <person name="Liu J."/>
            <person name="Liu J."/>
            <person name="Liu M."/>
            <person name="Mace W."/>
            <person name="Machado C."/>
            <person name="Nagabhyru P."/>
            <person name="Pan J."/>
            <person name="Schmid J."/>
            <person name="Sugawara K."/>
            <person name="Steiner U."/>
            <person name="Takach J.E."/>
            <person name="Tanaka E."/>
            <person name="Webb J.S."/>
            <person name="Wilson E.V."/>
            <person name="Wiseman J.L."/>
            <person name="Yoshida R."/>
            <person name="Zeng Z."/>
        </authorList>
    </citation>
    <scope>NUCLEOTIDE SEQUENCE [LARGE SCALE GENOMIC DNA]</scope>
    <source>
        <strain evidence="2 3">20.1</strain>
    </source>
</reference>
<feature type="region of interest" description="Disordered" evidence="1">
    <location>
        <begin position="19"/>
        <end position="42"/>
    </location>
</feature>
<accession>M1W351</accession>